<comment type="similarity">
    <text evidence="1">Belongs to the membrane fusion protein (MFP) (TC 8.A.1) family.</text>
</comment>
<dbReference type="Gene3D" id="2.40.30.170">
    <property type="match status" value="1"/>
</dbReference>
<dbReference type="InterPro" id="IPR058637">
    <property type="entry name" value="YknX-like_C"/>
</dbReference>
<organism evidence="4 5">
    <name type="scientific">Arenimonas soli</name>
    <dbReference type="NCBI Taxonomy" id="2269504"/>
    <lineage>
        <taxon>Bacteria</taxon>
        <taxon>Pseudomonadati</taxon>
        <taxon>Pseudomonadota</taxon>
        <taxon>Gammaproteobacteria</taxon>
        <taxon>Lysobacterales</taxon>
        <taxon>Lysobacteraceae</taxon>
        <taxon>Arenimonas</taxon>
    </lineage>
</organism>
<dbReference type="Proteomes" id="UP000623419">
    <property type="component" value="Unassembled WGS sequence"/>
</dbReference>
<dbReference type="PANTHER" id="PTHR30469:SF15">
    <property type="entry name" value="HLYD FAMILY OF SECRETION PROTEINS"/>
    <property type="match status" value="1"/>
</dbReference>
<feature type="domain" description="CzcB-like barrel-sandwich hybrid" evidence="2">
    <location>
        <begin position="72"/>
        <end position="203"/>
    </location>
</feature>
<evidence type="ECO:0000256" key="1">
    <source>
        <dbReference type="ARBA" id="ARBA00009477"/>
    </source>
</evidence>
<name>A0ABQ1HT28_9GAMM</name>
<evidence type="ECO:0000259" key="3">
    <source>
        <dbReference type="Pfam" id="PF25989"/>
    </source>
</evidence>
<dbReference type="RefSeq" id="WP_188665240.1">
    <property type="nucleotide sequence ID" value="NZ_BMKC01000003.1"/>
</dbReference>
<accession>A0ABQ1HT28</accession>
<feature type="domain" description="YknX-like C-terminal permuted SH3-like" evidence="3">
    <location>
        <begin position="296"/>
        <end position="365"/>
    </location>
</feature>
<keyword evidence="5" id="KW-1185">Reference proteome</keyword>
<evidence type="ECO:0000259" key="2">
    <source>
        <dbReference type="Pfam" id="PF25973"/>
    </source>
</evidence>
<dbReference type="InterPro" id="IPR058647">
    <property type="entry name" value="BSH_CzcB-like"/>
</dbReference>
<dbReference type="InterPro" id="IPR006143">
    <property type="entry name" value="RND_pump_MFP"/>
</dbReference>
<dbReference type="Gene3D" id="2.40.50.100">
    <property type="match status" value="1"/>
</dbReference>
<dbReference type="EMBL" id="BMKC01000003">
    <property type="protein sequence ID" value="GGA86571.1"/>
    <property type="molecule type" value="Genomic_DNA"/>
</dbReference>
<reference evidence="5" key="1">
    <citation type="journal article" date="2019" name="Int. J. Syst. Evol. Microbiol.">
        <title>The Global Catalogue of Microorganisms (GCM) 10K type strain sequencing project: providing services to taxonomists for standard genome sequencing and annotation.</title>
        <authorList>
            <consortium name="The Broad Institute Genomics Platform"/>
            <consortium name="The Broad Institute Genome Sequencing Center for Infectious Disease"/>
            <person name="Wu L."/>
            <person name="Ma J."/>
        </authorList>
    </citation>
    <scope>NUCLEOTIDE SEQUENCE [LARGE SCALE GENOMIC DNA]</scope>
    <source>
        <strain evidence="5">CGMCC 1.15905</strain>
    </source>
</reference>
<dbReference type="NCBIfam" id="TIGR01730">
    <property type="entry name" value="RND_mfp"/>
    <property type="match status" value="1"/>
</dbReference>
<dbReference type="PANTHER" id="PTHR30469">
    <property type="entry name" value="MULTIDRUG RESISTANCE PROTEIN MDTA"/>
    <property type="match status" value="1"/>
</dbReference>
<comment type="caution">
    <text evidence="4">The sequence shown here is derived from an EMBL/GenBank/DDBJ whole genome shotgun (WGS) entry which is preliminary data.</text>
</comment>
<dbReference type="SUPFAM" id="SSF111369">
    <property type="entry name" value="HlyD-like secretion proteins"/>
    <property type="match status" value="1"/>
</dbReference>
<proteinExistence type="inferred from homology"/>
<dbReference type="Gene3D" id="1.10.287.470">
    <property type="entry name" value="Helix hairpin bin"/>
    <property type="match status" value="1"/>
</dbReference>
<dbReference type="Pfam" id="PF25989">
    <property type="entry name" value="YknX_C"/>
    <property type="match status" value="1"/>
</dbReference>
<dbReference type="Pfam" id="PF25973">
    <property type="entry name" value="BSH_CzcB"/>
    <property type="match status" value="1"/>
</dbReference>
<evidence type="ECO:0000313" key="5">
    <source>
        <dbReference type="Proteomes" id="UP000623419"/>
    </source>
</evidence>
<protein>
    <submittedName>
        <fullName evidence="4">Hemolysin D</fullName>
    </submittedName>
</protein>
<sequence>MTRLTSISRRAWLPGLVLAVVATGWLLPVTSGSQEAAAPEPPPVPVDLALAVKADFAPLHWSPASVASREDARVAAETGGRVVSVAEVGTVLRRGDTLARLDDSALKLAERKALADRQRLGAQVELARRQEERYQALVAAAGISGAQLDQVVADRRMREQDLASAVVALEQARLALRRSIVRAPFDGVVVERSVELGEFLVPGAPVARLVNTQALEIRARAPVTLVSHLREGVPVSLRHQGQVRTLPLQTLVPVGDEASRQLELRVALDPGPAAEASLVVGSAVQLGVPSAAPREVLAVPGDAVVMRAEGSHVMRVGDGDLAERVPVELGASEAGLVEVRGALRPGDRLVVRGAERLQPGQRVAVPDRRELPVAALAGAPVQ</sequence>
<dbReference type="Gene3D" id="2.40.420.20">
    <property type="match status" value="1"/>
</dbReference>
<evidence type="ECO:0000313" key="4">
    <source>
        <dbReference type="EMBL" id="GGA86571.1"/>
    </source>
</evidence>
<gene>
    <name evidence="4" type="ORF">GCM10011521_26350</name>
</gene>